<evidence type="ECO:0000313" key="14">
    <source>
        <dbReference type="EMBL" id="AVM41734.1"/>
    </source>
</evidence>
<dbReference type="InterPro" id="IPR036052">
    <property type="entry name" value="TrpB-like_PALP_sf"/>
</dbReference>
<sequence length="315" mass="33416">MEKNIVNNMEELIGKTPLFKPNKWLKSHGLENSEFAFKLEAQNPSGSVKDRTALGMILALEKAGELKEGSTIIEASSGNMAVSLAAIAASRGYKAVFTMPDTMTEERRKMISAYGAKLVLTPGADGMNGAIAKAKELNEEIENSIIPSQFKNPSNPAYHDATTGVEIWEQTAGEVDILVAGVGTGGTISGAGKYLKEKNPEIKIFAVEPNTSAVISGENPGKHGIQGIGAGFIPDNLNKDLLDDVIQVDTDAAKEASRELARTEGLLVGISSGAALVAARKVLENPEFAGKKVVTVLPDSGDRYLSTDTFKPVEE</sequence>
<evidence type="ECO:0000256" key="1">
    <source>
        <dbReference type="ARBA" id="ARBA00001933"/>
    </source>
</evidence>
<dbReference type="EMBL" id="CP027226">
    <property type="protein sequence ID" value="AVM41734.1"/>
    <property type="molecule type" value="Genomic_DNA"/>
</dbReference>
<dbReference type="RefSeq" id="WP_106011722.1">
    <property type="nucleotide sequence ID" value="NZ_CP027226.1"/>
</dbReference>
<keyword evidence="8 12" id="KW-0198">Cysteine biosynthesis</keyword>
<name>A0A2S0KL61_9FIRM</name>
<evidence type="ECO:0000259" key="13">
    <source>
        <dbReference type="Pfam" id="PF00291"/>
    </source>
</evidence>
<dbReference type="OrthoDB" id="9808024at2"/>
<keyword evidence="7 10" id="KW-0663">Pyridoxal phosphate</keyword>
<feature type="binding site" evidence="10">
    <location>
        <position position="79"/>
    </location>
    <ligand>
        <name>pyridoxal 5'-phosphate</name>
        <dbReference type="ChEBI" id="CHEBI:597326"/>
    </ligand>
</feature>
<dbReference type="Proteomes" id="UP000237947">
    <property type="component" value="Chromosome"/>
</dbReference>
<keyword evidence="15" id="KW-1185">Reference proteome</keyword>
<accession>A0A2S0KL61</accession>
<evidence type="ECO:0000256" key="8">
    <source>
        <dbReference type="ARBA" id="ARBA00023192"/>
    </source>
</evidence>
<dbReference type="CDD" id="cd01561">
    <property type="entry name" value="CBS_like"/>
    <property type="match status" value="1"/>
</dbReference>
<evidence type="ECO:0000256" key="6">
    <source>
        <dbReference type="ARBA" id="ARBA00022679"/>
    </source>
</evidence>
<keyword evidence="6 12" id="KW-0808">Transferase</keyword>
<dbReference type="InterPro" id="IPR005859">
    <property type="entry name" value="CysK"/>
</dbReference>
<dbReference type="SUPFAM" id="SSF53686">
    <property type="entry name" value="Tryptophan synthase beta subunit-like PLP-dependent enzymes"/>
    <property type="match status" value="1"/>
</dbReference>
<dbReference type="UniPathway" id="UPA00136">
    <property type="reaction ID" value="UER00200"/>
</dbReference>
<dbReference type="PANTHER" id="PTHR10314">
    <property type="entry name" value="CYSTATHIONINE BETA-SYNTHASE"/>
    <property type="match status" value="1"/>
</dbReference>
<comment type="pathway">
    <text evidence="2">Amino-acid biosynthesis; L-cysteine biosynthesis; L-cysteine from L-serine: step 2/2.</text>
</comment>
<evidence type="ECO:0000256" key="9">
    <source>
        <dbReference type="ARBA" id="ARBA00047931"/>
    </source>
</evidence>
<reference evidence="15" key="1">
    <citation type="submission" date="2018-02" db="EMBL/GenBank/DDBJ databases">
        <authorList>
            <person name="Holder M.E."/>
            <person name="Ajami N.J."/>
            <person name="Petrosino J.F."/>
        </authorList>
    </citation>
    <scope>NUCLEOTIDE SEQUENCE [LARGE SCALE GENOMIC DNA]</scope>
    <source>
        <strain evidence="15">CCUG 47711</strain>
    </source>
</reference>
<dbReference type="GO" id="GO:0006535">
    <property type="term" value="P:cysteine biosynthetic process from serine"/>
    <property type="evidence" value="ECO:0007669"/>
    <property type="project" value="UniProtKB-UniRule"/>
</dbReference>
<comment type="catalytic activity">
    <reaction evidence="9 12">
        <text>O-acetyl-L-serine + hydrogen sulfide = L-cysteine + acetate</text>
        <dbReference type="Rhea" id="RHEA:14829"/>
        <dbReference type="ChEBI" id="CHEBI:29919"/>
        <dbReference type="ChEBI" id="CHEBI:30089"/>
        <dbReference type="ChEBI" id="CHEBI:35235"/>
        <dbReference type="ChEBI" id="CHEBI:58340"/>
        <dbReference type="EC" id="2.5.1.47"/>
    </reaction>
</comment>
<organism evidence="14 15">
    <name type="scientific">Fastidiosipila sanguinis</name>
    <dbReference type="NCBI Taxonomy" id="236753"/>
    <lineage>
        <taxon>Bacteria</taxon>
        <taxon>Bacillati</taxon>
        <taxon>Bacillota</taxon>
        <taxon>Clostridia</taxon>
        <taxon>Eubacteriales</taxon>
        <taxon>Oscillospiraceae</taxon>
        <taxon>Fastidiosipila</taxon>
    </lineage>
</organism>
<feature type="binding site" evidence="10">
    <location>
        <position position="271"/>
    </location>
    <ligand>
        <name>pyridoxal 5'-phosphate</name>
        <dbReference type="ChEBI" id="CHEBI:597326"/>
    </ligand>
</feature>
<comment type="similarity">
    <text evidence="3 12">Belongs to the cysteine synthase/cystathionine beta-synthase family.</text>
</comment>
<dbReference type="KEGG" id="fsa:C5Q98_00145"/>
<dbReference type="InterPro" id="IPR001216">
    <property type="entry name" value="P-phosphate_BS"/>
</dbReference>
<feature type="binding site" evidence="10">
    <location>
        <begin position="183"/>
        <end position="187"/>
    </location>
    <ligand>
        <name>pyridoxal 5'-phosphate</name>
        <dbReference type="ChEBI" id="CHEBI:597326"/>
    </ligand>
</feature>
<dbReference type="InterPro" id="IPR050214">
    <property type="entry name" value="Cys_Synth/Cystath_Beta-Synth"/>
</dbReference>
<dbReference type="AlphaFoldDB" id="A0A2S0KL61"/>
<protein>
    <recommendedName>
        <fullName evidence="4 12">Cysteine synthase</fullName>
        <ecNumber evidence="4 12">2.5.1.47</ecNumber>
    </recommendedName>
</protein>
<keyword evidence="5 12" id="KW-0028">Amino-acid biosynthesis</keyword>
<dbReference type="NCBIfam" id="TIGR01136">
    <property type="entry name" value="cysKM"/>
    <property type="match status" value="1"/>
</dbReference>
<feature type="domain" description="Tryptophan synthase beta chain-like PALP" evidence="13">
    <location>
        <begin position="11"/>
        <end position="299"/>
    </location>
</feature>
<dbReference type="FunFam" id="3.40.50.1100:FF:000067">
    <property type="entry name" value="Cysteine synthase"/>
    <property type="match status" value="1"/>
</dbReference>
<dbReference type="EC" id="2.5.1.47" evidence="4 12"/>
<evidence type="ECO:0000256" key="11">
    <source>
        <dbReference type="PIRSR" id="PIRSR605856-51"/>
    </source>
</evidence>
<dbReference type="GO" id="GO:0005737">
    <property type="term" value="C:cytoplasm"/>
    <property type="evidence" value="ECO:0007669"/>
    <property type="project" value="UniProtKB-ARBA"/>
</dbReference>
<evidence type="ECO:0000256" key="10">
    <source>
        <dbReference type="PIRSR" id="PIRSR605856-50"/>
    </source>
</evidence>
<feature type="modified residue" description="N6-(pyridoxal phosphate)lysine" evidence="11">
    <location>
        <position position="49"/>
    </location>
</feature>
<evidence type="ECO:0000256" key="5">
    <source>
        <dbReference type="ARBA" id="ARBA00022605"/>
    </source>
</evidence>
<evidence type="ECO:0000256" key="7">
    <source>
        <dbReference type="ARBA" id="ARBA00022898"/>
    </source>
</evidence>
<evidence type="ECO:0000256" key="3">
    <source>
        <dbReference type="ARBA" id="ARBA00007103"/>
    </source>
</evidence>
<dbReference type="NCBIfam" id="TIGR01139">
    <property type="entry name" value="cysK"/>
    <property type="match status" value="1"/>
</dbReference>
<evidence type="ECO:0000256" key="4">
    <source>
        <dbReference type="ARBA" id="ARBA00012681"/>
    </source>
</evidence>
<dbReference type="InterPro" id="IPR005856">
    <property type="entry name" value="Cys_synth"/>
</dbReference>
<evidence type="ECO:0000256" key="2">
    <source>
        <dbReference type="ARBA" id="ARBA00004962"/>
    </source>
</evidence>
<comment type="cofactor">
    <cofactor evidence="1 10 12">
        <name>pyridoxal 5'-phosphate</name>
        <dbReference type="ChEBI" id="CHEBI:597326"/>
    </cofactor>
</comment>
<dbReference type="InterPro" id="IPR001926">
    <property type="entry name" value="TrpB-like_PALP"/>
</dbReference>
<dbReference type="Pfam" id="PF00291">
    <property type="entry name" value="PALP"/>
    <property type="match status" value="1"/>
</dbReference>
<proteinExistence type="inferred from homology"/>
<dbReference type="GO" id="GO:0004124">
    <property type="term" value="F:cysteine synthase activity"/>
    <property type="evidence" value="ECO:0007669"/>
    <property type="project" value="UniProtKB-UniRule"/>
</dbReference>
<gene>
    <name evidence="14" type="primary">cysK</name>
    <name evidence="14" type="ORF">C5Q98_00145</name>
</gene>
<evidence type="ECO:0000256" key="12">
    <source>
        <dbReference type="RuleBase" id="RU003985"/>
    </source>
</evidence>
<dbReference type="Gene3D" id="3.40.50.1100">
    <property type="match status" value="2"/>
</dbReference>
<dbReference type="PROSITE" id="PS00901">
    <property type="entry name" value="CYS_SYNTHASE"/>
    <property type="match status" value="1"/>
</dbReference>
<evidence type="ECO:0000313" key="15">
    <source>
        <dbReference type="Proteomes" id="UP000237947"/>
    </source>
</evidence>